<evidence type="ECO:0000313" key="3">
    <source>
        <dbReference type="WBParaSite" id="scaffold2683_cov233.g5251"/>
    </source>
</evidence>
<protein>
    <submittedName>
        <fullName evidence="3">Uncharacterized protein</fullName>
    </submittedName>
</protein>
<keyword evidence="2" id="KW-1185">Reference proteome</keyword>
<organism evidence="2 3">
    <name type="scientific">Meloidogyne javanica</name>
    <name type="common">Root-knot nematode worm</name>
    <dbReference type="NCBI Taxonomy" id="6303"/>
    <lineage>
        <taxon>Eukaryota</taxon>
        <taxon>Metazoa</taxon>
        <taxon>Ecdysozoa</taxon>
        <taxon>Nematoda</taxon>
        <taxon>Chromadorea</taxon>
        <taxon>Rhabditida</taxon>
        <taxon>Tylenchina</taxon>
        <taxon>Tylenchomorpha</taxon>
        <taxon>Tylenchoidea</taxon>
        <taxon>Meloidogynidae</taxon>
        <taxon>Meloidogyninae</taxon>
        <taxon>Meloidogyne</taxon>
        <taxon>Meloidogyne incognita group</taxon>
    </lineage>
</organism>
<feature type="transmembrane region" description="Helical" evidence="1">
    <location>
        <begin position="243"/>
        <end position="262"/>
    </location>
</feature>
<reference evidence="3" key="1">
    <citation type="submission" date="2022-11" db="UniProtKB">
        <authorList>
            <consortium name="WormBaseParasite"/>
        </authorList>
    </citation>
    <scope>IDENTIFICATION</scope>
</reference>
<dbReference type="SUPFAM" id="SSF103473">
    <property type="entry name" value="MFS general substrate transporter"/>
    <property type="match status" value="1"/>
</dbReference>
<name>A0A915M5K1_MELJA</name>
<dbReference type="PANTHER" id="PTHR45757">
    <property type="entry name" value="PROTEIN CBG23364-RELATED"/>
    <property type="match status" value="1"/>
</dbReference>
<dbReference type="GO" id="GO:0016020">
    <property type="term" value="C:membrane"/>
    <property type="evidence" value="ECO:0007669"/>
    <property type="project" value="TreeGrafter"/>
</dbReference>
<dbReference type="Gene3D" id="1.20.1250.20">
    <property type="entry name" value="MFS general substrate transporter like domains"/>
    <property type="match status" value="1"/>
</dbReference>
<evidence type="ECO:0000256" key="1">
    <source>
        <dbReference type="SAM" id="Phobius"/>
    </source>
</evidence>
<keyword evidence="1" id="KW-0812">Transmembrane</keyword>
<proteinExistence type="predicted"/>
<keyword evidence="1" id="KW-0472">Membrane</keyword>
<feature type="transmembrane region" description="Helical" evidence="1">
    <location>
        <begin position="134"/>
        <end position="153"/>
    </location>
</feature>
<dbReference type="Proteomes" id="UP000887561">
    <property type="component" value="Unplaced"/>
</dbReference>
<feature type="transmembrane region" description="Helical" evidence="1">
    <location>
        <begin position="268"/>
        <end position="289"/>
    </location>
</feature>
<feature type="transmembrane region" description="Helical" evidence="1">
    <location>
        <begin position="335"/>
        <end position="356"/>
    </location>
</feature>
<evidence type="ECO:0000313" key="2">
    <source>
        <dbReference type="Proteomes" id="UP000887561"/>
    </source>
</evidence>
<feature type="transmembrane region" description="Helical" evidence="1">
    <location>
        <begin position="301"/>
        <end position="323"/>
    </location>
</feature>
<keyword evidence="1" id="KW-1133">Transmembrane helix</keyword>
<feature type="transmembrane region" description="Helical" evidence="1">
    <location>
        <begin position="72"/>
        <end position="100"/>
    </location>
</feature>
<dbReference type="InterPro" id="IPR036259">
    <property type="entry name" value="MFS_trans_sf"/>
</dbReference>
<accession>A0A915M5K1</accession>
<dbReference type="AlphaFoldDB" id="A0A915M5K1"/>
<dbReference type="WBParaSite" id="scaffold2683_cov233.g5251">
    <property type="protein sequence ID" value="scaffold2683_cov233.g5251"/>
    <property type="gene ID" value="scaffold2683_cov233.g5251"/>
</dbReference>
<sequence>MVAMEIGEMAVKRVGEKLDPKNIDFNEYFDNVTIKNSHIELNNISWDGVINGRVKIIEEYADHYYTSTQKSLLLGIIALGALLAIPGIGIGFAVCFPVIGAVTAEWASLIENAPVITMPLSGALCSAKIFGWQFAFYAHALITLGLISLWWIFYRDTAIEHQLINDVELRIITEGKSTVIDGRYKHNSKIMSSPIYIREVLKYATLSTGFAAAFPTLLQLCVKIFAGILSDKISIDETLKVKIFNSISFCGMAIFLLALSFTQHLSSWIVLSFIILSVAMLGFNTGGFFKSSTLVGRQYAYFICAKIQIIMCIAMLLVPPIVYLLTPNVSLPSEWARIFIGHAVLLFFCNGIFCLIGSGKAAIFTSTTTNNSNPIQKESDQPMLAENGNIEINGENEDVKVENGGNT</sequence>